<protein>
    <submittedName>
        <fullName evidence="2">Polysaccharide deacetylase</fullName>
    </submittedName>
</protein>
<dbReference type="PROSITE" id="PS51677">
    <property type="entry name" value="NODB"/>
    <property type="match status" value="1"/>
</dbReference>
<accession>A0ABD5ZP95</accession>
<dbReference type="InterPro" id="IPR037950">
    <property type="entry name" value="PgdA-like"/>
</dbReference>
<dbReference type="Gene3D" id="3.20.20.370">
    <property type="entry name" value="Glycoside hydrolase/deacetylase"/>
    <property type="match status" value="1"/>
</dbReference>
<dbReference type="AlphaFoldDB" id="A0ABD5ZP95"/>
<dbReference type="Proteomes" id="UP001596398">
    <property type="component" value="Unassembled WGS sequence"/>
</dbReference>
<dbReference type="Pfam" id="PF01522">
    <property type="entry name" value="Polysacc_deac_1"/>
    <property type="match status" value="1"/>
</dbReference>
<dbReference type="PANTHER" id="PTHR47561">
    <property type="entry name" value="POLYSACCHARIDE DEACETYLASE FAMILY PROTEIN (AFU_ORTHOLOGUE AFUA_6G05030)"/>
    <property type="match status" value="1"/>
</dbReference>
<evidence type="ECO:0000313" key="3">
    <source>
        <dbReference type="Proteomes" id="UP001596398"/>
    </source>
</evidence>
<comment type="caution">
    <text evidence="2">The sequence shown here is derived from an EMBL/GenBank/DDBJ whole genome shotgun (WGS) entry which is preliminary data.</text>
</comment>
<gene>
    <name evidence="2" type="ORF">ACFQJ4_06930</name>
</gene>
<proteinExistence type="predicted"/>
<dbReference type="RefSeq" id="WP_276236070.1">
    <property type="nucleotide sequence ID" value="NZ_CP119802.1"/>
</dbReference>
<dbReference type="InterPro" id="IPR011330">
    <property type="entry name" value="Glyco_hydro/deAcase_b/a-brl"/>
</dbReference>
<sequence>MDVCLTFDFDAVSPWLHIEGRNTPTNRSRGRYGAEVGAPNVLDFLAARDLPATWFVPGHTIDSFPDPCERVVAEGHEVGHHGWSHTPPGEYDSREAERADIERGIESIERLTGSPPAGYRSPSWDYSEHTVDLLVEFGFDHSSSGMARQYEPYPVRRDDAPADGPYDPGEATDLVEVPVSWHRDDYPPLAFSGSRARMPEAAVFEDWRAQFDHAPDDGVFVLTMHPQVIGREDRLARLGAFVEHARDAGARFATTGDIAGR</sequence>
<reference evidence="2 3" key="1">
    <citation type="journal article" date="2019" name="Int. J. Syst. Evol. Microbiol.">
        <title>The Global Catalogue of Microorganisms (GCM) 10K type strain sequencing project: providing services to taxonomists for standard genome sequencing and annotation.</title>
        <authorList>
            <consortium name="The Broad Institute Genomics Platform"/>
            <consortium name="The Broad Institute Genome Sequencing Center for Infectious Disease"/>
            <person name="Wu L."/>
            <person name="Ma J."/>
        </authorList>
    </citation>
    <scope>NUCLEOTIDE SEQUENCE [LARGE SCALE GENOMIC DNA]</scope>
    <source>
        <strain evidence="2 3">DT85</strain>
    </source>
</reference>
<evidence type="ECO:0000313" key="2">
    <source>
        <dbReference type="EMBL" id="MFC7235048.1"/>
    </source>
</evidence>
<feature type="domain" description="NodB homology" evidence="1">
    <location>
        <begin position="24"/>
        <end position="253"/>
    </location>
</feature>
<dbReference type="InterPro" id="IPR002509">
    <property type="entry name" value="NODB_dom"/>
</dbReference>
<dbReference type="EMBL" id="JBHTAP010000001">
    <property type="protein sequence ID" value="MFC7235048.1"/>
    <property type="molecule type" value="Genomic_DNA"/>
</dbReference>
<evidence type="ECO:0000259" key="1">
    <source>
        <dbReference type="PROSITE" id="PS51677"/>
    </source>
</evidence>
<dbReference type="CDD" id="cd10938">
    <property type="entry name" value="CE4_HpPgdA_like"/>
    <property type="match status" value="1"/>
</dbReference>
<dbReference type="GeneID" id="79266729"/>
<dbReference type="SUPFAM" id="SSF88713">
    <property type="entry name" value="Glycoside hydrolase/deacetylase"/>
    <property type="match status" value="1"/>
</dbReference>
<name>A0ABD5ZP95_9EURY</name>
<dbReference type="PANTHER" id="PTHR47561:SF1">
    <property type="entry name" value="POLYSACCHARIDE DEACETYLASE FAMILY PROTEIN (AFU_ORTHOLOGUE AFUA_6G05030)"/>
    <property type="match status" value="1"/>
</dbReference>
<keyword evidence="3" id="KW-1185">Reference proteome</keyword>
<organism evidence="2 3">
    <name type="scientific">Halosegnis marinus</name>
    <dbReference type="NCBI Taxonomy" id="3034023"/>
    <lineage>
        <taxon>Archaea</taxon>
        <taxon>Methanobacteriati</taxon>
        <taxon>Methanobacteriota</taxon>
        <taxon>Stenosarchaea group</taxon>
        <taxon>Halobacteria</taxon>
        <taxon>Halobacteriales</taxon>
        <taxon>Natronomonadaceae</taxon>
        <taxon>Halosegnis</taxon>
    </lineage>
</organism>